<dbReference type="RefSeq" id="WP_151970420.1">
    <property type="nucleotide sequence ID" value="NZ_AP019860.1"/>
</dbReference>
<dbReference type="EMBL" id="AP019860">
    <property type="protein sequence ID" value="BBM86358.1"/>
    <property type="molecule type" value="Genomic_DNA"/>
</dbReference>
<name>A0A5S9IQQ4_UABAM</name>
<feature type="transmembrane region" description="Helical" evidence="1">
    <location>
        <begin position="54"/>
        <end position="72"/>
    </location>
</feature>
<keyword evidence="3" id="KW-1185">Reference proteome</keyword>
<keyword evidence="1" id="KW-1133">Transmembrane helix</keyword>
<sequence length="141" mass="15424">MNPYSIILAATMPIVIWAIFTKLRLPFMIVFSLFSGLFGAALSVYNGIGRGESMTTAIVGAVATVVAFAAMVRQIKHCKSGERGLEGLVIIFISLFITCLMVFLAMYALFESKSIPFTIGFGIIALLAFFKAVHRQVVYSR</sequence>
<protein>
    <submittedName>
        <fullName evidence="2">Uncharacterized protein</fullName>
    </submittedName>
</protein>
<evidence type="ECO:0000313" key="3">
    <source>
        <dbReference type="Proteomes" id="UP000326354"/>
    </source>
</evidence>
<evidence type="ECO:0000313" key="2">
    <source>
        <dbReference type="EMBL" id="BBM86358.1"/>
    </source>
</evidence>
<dbReference type="AlphaFoldDB" id="A0A5S9IQQ4"/>
<feature type="transmembrane region" description="Helical" evidence="1">
    <location>
        <begin position="6"/>
        <end position="23"/>
    </location>
</feature>
<feature type="transmembrane region" description="Helical" evidence="1">
    <location>
        <begin position="84"/>
        <end position="109"/>
    </location>
</feature>
<proteinExistence type="predicted"/>
<keyword evidence="1" id="KW-0472">Membrane</keyword>
<evidence type="ECO:0000256" key="1">
    <source>
        <dbReference type="SAM" id="Phobius"/>
    </source>
</evidence>
<reference evidence="2 3" key="1">
    <citation type="submission" date="2019-08" db="EMBL/GenBank/DDBJ databases">
        <title>Complete genome sequence of Candidatus Uab amorphum.</title>
        <authorList>
            <person name="Shiratori T."/>
            <person name="Suzuki S."/>
            <person name="Kakizawa Y."/>
            <person name="Ishida K."/>
        </authorList>
    </citation>
    <scope>NUCLEOTIDE SEQUENCE [LARGE SCALE GENOMIC DNA]</scope>
    <source>
        <strain evidence="2 3">SRT547</strain>
    </source>
</reference>
<accession>A0A5S9IQQ4</accession>
<dbReference type="Proteomes" id="UP000326354">
    <property type="component" value="Chromosome"/>
</dbReference>
<feature type="transmembrane region" description="Helical" evidence="1">
    <location>
        <begin position="30"/>
        <end position="48"/>
    </location>
</feature>
<feature type="transmembrane region" description="Helical" evidence="1">
    <location>
        <begin position="115"/>
        <end position="133"/>
    </location>
</feature>
<gene>
    <name evidence="2" type="ORF">UABAM_04744</name>
</gene>
<dbReference type="KEGG" id="uam:UABAM_04744"/>
<organism evidence="2 3">
    <name type="scientific">Uabimicrobium amorphum</name>
    <dbReference type="NCBI Taxonomy" id="2596890"/>
    <lineage>
        <taxon>Bacteria</taxon>
        <taxon>Pseudomonadati</taxon>
        <taxon>Planctomycetota</taxon>
        <taxon>Candidatus Uabimicrobiia</taxon>
        <taxon>Candidatus Uabimicrobiales</taxon>
        <taxon>Candidatus Uabimicrobiaceae</taxon>
        <taxon>Candidatus Uabimicrobium</taxon>
    </lineage>
</organism>
<keyword evidence="1" id="KW-0812">Transmembrane</keyword>